<keyword evidence="2" id="KW-1185">Reference proteome</keyword>
<dbReference type="GO" id="GO:0004375">
    <property type="term" value="F:glycine dehydrogenase (decarboxylating) activity"/>
    <property type="evidence" value="ECO:0007669"/>
    <property type="project" value="InterPro"/>
</dbReference>
<name>A0AAD3XRI6_NEPGR</name>
<dbReference type="GO" id="GO:0016594">
    <property type="term" value="F:glycine binding"/>
    <property type="evidence" value="ECO:0007669"/>
    <property type="project" value="TreeGrafter"/>
</dbReference>
<evidence type="ECO:0000313" key="1">
    <source>
        <dbReference type="EMBL" id="GMH14488.1"/>
    </source>
</evidence>
<protein>
    <submittedName>
        <fullName evidence="1">Uncharacterized protein</fullName>
    </submittedName>
</protein>
<sequence length="290" mass="31754">MEANSSNHARVGMPITALRRLDESIASEVGGLSLSRMEIQRYVIHFLANLLQAIAPMNFMAVRDQVLVELCDPYRFNQTKLLQLLTTTMKDGLPALDLEMNEAVQCAFANPETTRLVLALEGRKSLLITSLSRMTASMLLLSLSFTWKTRGDHHCNVCSISVSTHGTNPAIAARCGTDAKGNINMEDSRKVAEANEDNLFALMVTYPSTHGIYEEGIDKICEIIHDSGGKVYREGANVNAQGGGGPGMRPIGVKKHLAPFLPSHTVLLPFPLHESFLVKRRSFMGISLSS</sequence>
<dbReference type="EMBL" id="BSYO01000014">
    <property type="protein sequence ID" value="GMH14488.1"/>
    <property type="molecule type" value="Genomic_DNA"/>
</dbReference>
<dbReference type="GO" id="GO:0019464">
    <property type="term" value="P:glycine decarboxylation via glycine cleavage system"/>
    <property type="evidence" value="ECO:0007669"/>
    <property type="project" value="TreeGrafter"/>
</dbReference>
<dbReference type="GO" id="GO:0030170">
    <property type="term" value="F:pyridoxal phosphate binding"/>
    <property type="evidence" value="ECO:0007669"/>
    <property type="project" value="TreeGrafter"/>
</dbReference>
<dbReference type="InterPro" id="IPR020581">
    <property type="entry name" value="GDC_P"/>
</dbReference>
<reference evidence="1" key="1">
    <citation type="submission" date="2023-05" db="EMBL/GenBank/DDBJ databases">
        <title>Nepenthes gracilis genome sequencing.</title>
        <authorList>
            <person name="Fukushima K."/>
        </authorList>
    </citation>
    <scope>NUCLEOTIDE SEQUENCE</scope>
    <source>
        <strain evidence="1">SING2019-196</strain>
    </source>
</reference>
<dbReference type="InterPro" id="IPR015424">
    <property type="entry name" value="PyrdxlP-dep_Trfase"/>
</dbReference>
<dbReference type="PANTHER" id="PTHR11773">
    <property type="entry name" value="GLYCINE DEHYDROGENASE, DECARBOXYLATING"/>
    <property type="match status" value="1"/>
</dbReference>
<dbReference type="Proteomes" id="UP001279734">
    <property type="component" value="Unassembled WGS sequence"/>
</dbReference>
<proteinExistence type="predicted"/>
<dbReference type="AlphaFoldDB" id="A0AAD3XRI6"/>
<comment type="caution">
    <text evidence="1">The sequence shown here is derived from an EMBL/GenBank/DDBJ whole genome shotgun (WGS) entry which is preliminary data.</text>
</comment>
<dbReference type="SUPFAM" id="SSF53383">
    <property type="entry name" value="PLP-dependent transferases"/>
    <property type="match status" value="1"/>
</dbReference>
<dbReference type="GO" id="GO:0005960">
    <property type="term" value="C:glycine cleavage complex"/>
    <property type="evidence" value="ECO:0007669"/>
    <property type="project" value="TreeGrafter"/>
</dbReference>
<evidence type="ECO:0000313" key="2">
    <source>
        <dbReference type="Proteomes" id="UP001279734"/>
    </source>
</evidence>
<dbReference type="GO" id="GO:0005739">
    <property type="term" value="C:mitochondrion"/>
    <property type="evidence" value="ECO:0007669"/>
    <property type="project" value="TreeGrafter"/>
</dbReference>
<gene>
    <name evidence="1" type="ORF">Nepgr_016329</name>
</gene>
<dbReference type="PANTHER" id="PTHR11773:SF1">
    <property type="entry name" value="GLYCINE DEHYDROGENASE (DECARBOXYLATING), MITOCHONDRIAL"/>
    <property type="match status" value="1"/>
</dbReference>
<accession>A0AAD3XRI6</accession>
<organism evidence="1 2">
    <name type="scientific">Nepenthes gracilis</name>
    <name type="common">Slender pitcher plant</name>
    <dbReference type="NCBI Taxonomy" id="150966"/>
    <lineage>
        <taxon>Eukaryota</taxon>
        <taxon>Viridiplantae</taxon>
        <taxon>Streptophyta</taxon>
        <taxon>Embryophyta</taxon>
        <taxon>Tracheophyta</taxon>
        <taxon>Spermatophyta</taxon>
        <taxon>Magnoliopsida</taxon>
        <taxon>eudicotyledons</taxon>
        <taxon>Gunneridae</taxon>
        <taxon>Pentapetalae</taxon>
        <taxon>Caryophyllales</taxon>
        <taxon>Nepenthaceae</taxon>
        <taxon>Nepenthes</taxon>
    </lineage>
</organism>
<dbReference type="Gene3D" id="3.40.640.10">
    <property type="entry name" value="Type I PLP-dependent aspartate aminotransferase-like (Major domain)"/>
    <property type="match status" value="1"/>
</dbReference>
<dbReference type="InterPro" id="IPR015421">
    <property type="entry name" value="PyrdxlP-dep_Trfase_major"/>
</dbReference>